<protein>
    <submittedName>
        <fullName evidence="1">MarR family transcriptional regulator</fullName>
    </submittedName>
</protein>
<accession>A0A399QDR0</accession>
<feature type="non-terminal residue" evidence="1">
    <location>
        <position position="1"/>
    </location>
</feature>
<dbReference type="Proteomes" id="UP000265361">
    <property type="component" value="Unassembled WGS sequence"/>
</dbReference>
<dbReference type="EMBL" id="QWED01000084">
    <property type="protein sequence ID" value="RIJ15852.1"/>
    <property type="molecule type" value="Genomic_DNA"/>
</dbReference>
<gene>
    <name evidence="1" type="ORF">DZF97_04600</name>
</gene>
<dbReference type="AlphaFoldDB" id="A0A399QDR0"/>
<evidence type="ECO:0000313" key="1">
    <source>
        <dbReference type="EMBL" id="RIJ15852.1"/>
    </source>
</evidence>
<comment type="caution">
    <text evidence="1">The sequence shown here is derived from an EMBL/GenBank/DDBJ whole genome shotgun (WGS) entry which is preliminary data.</text>
</comment>
<dbReference type="InterPro" id="IPR036388">
    <property type="entry name" value="WH-like_DNA-bd_sf"/>
</dbReference>
<name>A0A399QDR0_9MICO</name>
<evidence type="ECO:0000313" key="2">
    <source>
        <dbReference type="Proteomes" id="UP000265361"/>
    </source>
</evidence>
<proteinExistence type="predicted"/>
<reference evidence="1 2" key="1">
    <citation type="submission" date="2018-08" db="EMBL/GenBank/DDBJ databases">
        <title>Genome Sequence of Clavibacter michiganensis Subspecies type strains, and the Atypical Peach-Colored Strains Isolated from Tomato.</title>
        <authorList>
            <person name="Osdaghi E."/>
            <person name="Portier P."/>
            <person name="Briand M."/>
            <person name="Jacques M.-A."/>
        </authorList>
    </citation>
    <scope>NUCLEOTIDE SEQUENCE [LARGE SCALE GENOMIC DNA]</scope>
    <source>
        <strain evidence="1 2">CFBP 7577</strain>
    </source>
</reference>
<sequence>AGRRQLATASAAVRAVELRMLGSLSDADREAATRILRSMVRSLRADGA</sequence>
<organism evidence="1 2">
    <name type="scientific">Clavibacter nebraskensis</name>
    <dbReference type="NCBI Taxonomy" id="31963"/>
    <lineage>
        <taxon>Bacteria</taxon>
        <taxon>Bacillati</taxon>
        <taxon>Actinomycetota</taxon>
        <taxon>Actinomycetes</taxon>
        <taxon>Micrococcales</taxon>
        <taxon>Microbacteriaceae</taxon>
        <taxon>Clavibacter</taxon>
    </lineage>
</organism>
<dbReference type="Gene3D" id="1.10.10.10">
    <property type="entry name" value="Winged helix-like DNA-binding domain superfamily/Winged helix DNA-binding domain"/>
    <property type="match status" value="1"/>
</dbReference>